<keyword evidence="1" id="KW-0328">Glycosyltransferase</keyword>
<proteinExistence type="predicted"/>
<dbReference type="CDD" id="cd06533">
    <property type="entry name" value="Glyco_transf_WecG_TagA"/>
    <property type="match status" value="1"/>
</dbReference>
<dbReference type="OrthoDB" id="9771846at2"/>
<dbReference type="GO" id="GO:0016758">
    <property type="term" value="F:hexosyltransferase activity"/>
    <property type="evidence" value="ECO:0007669"/>
    <property type="project" value="TreeGrafter"/>
</dbReference>
<dbReference type="EMBL" id="QYYD01000036">
    <property type="protein sequence ID" value="RJF66605.1"/>
    <property type="molecule type" value="Genomic_DNA"/>
</dbReference>
<sequence>MSNVQIAERSLTQAAGAERRLSDRRVAPFSIASTDSLPFGERRVSGERRRSRFLNWKRNVIGGLPIVVADRTETARAMVDEALKRRGLWRYPAYMTSTNGEVTYRCAVDPAEHAMFLQADAIHADGMPHVFVSRFKCDVPLPERVATTDLFHDVAREAIARGATMFMLGASEESNRRAAELVARRYPDLKLIGRRNGFFADQDEEVVACRQIAELAPDILWVSMGVPREQLFIGRNRHRLATVGVIKTSGGLFDFLSGSKPRAPKWMQHLGLEWAWRMALEPRRLGMRYLKTNPYAMYLLLTQTMR</sequence>
<dbReference type="PANTHER" id="PTHR34136">
    <property type="match status" value="1"/>
</dbReference>
<protein>
    <submittedName>
        <fullName evidence="3">Glycosyltransferase</fullName>
    </submittedName>
</protein>
<dbReference type="RefSeq" id="WP_119859080.1">
    <property type="nucleotide sequence ID" value="NZ_QYYD01000036.1"/>
</dbReference>
<evidence type="ECO:0000256" key="2">
    <source>
        <dbReference type="ARBA" id="ARBA00022679"/>
    </source>
</evidence>
<dbReference type="Pfam" id="PF03808">
    <property type="entry name" value="Glyco_tran_WecG"/>
    <property type="match status" value="1"/>
</dbReference>
<name>A0A418UXW6_RHOPL</name>
<organism evidence="3 4">
    <name type="scientific">Rhodopseudomonas palustris</name>
    <dbReference type="NCBI Taxonomy" id="1076"/>
    <lineage>
        <taxon>Bacteria</taxon>
        <taxon>Pseudomonadati</taxon>
        <taxon>Pseudomonadota</taxon>
        <taxon>Alphaproteobacteria</taxon>
        <taxon>Hyphomicrobiales</taxon>
        <taxon>Nitrobacteraceae</taxon>
        <taxon>Rhodopseudomonas</taxon>
    </lineage>
</organism>
<evidence type="ECO:0000313" key="4">
    <source>
        <dbReference type="Proteomes" id="UP000285523"/>
    </source>
</evidence>
<dbReference type="Proteomes" id="UP000285523">
    <property type="component" value="Unassembled WGS sequence"/>
</dbReference>
<dbReference type="NCBIfam" id="TIGR00696">
    <property type="entry name" value="wecG_tagA_cpsF"/>
    <property type="match status" value="1"/>
</dbReference>
<keyword evidence="2 3" id="KW-0808">Transferase</keyword>
<dbReference type="PANTHER" id="PTHR34136:SF1">
    <property type="entry name" value="UDP-N-ACETYL-D-MANNOSAMINURONIC ACID TRANSFERASE"/>
    <property type="match status" value="1"/>
</dbReference>
<evidence type="ECO:0000256" key="1">
    <source>
        <dbReference type="ARBA" id="ARBA00022676"/>
    </source>
</evidence>
<comment type="caution">
    <text evidence="3">The sequence shown here is derived from an EMBL/GenBank/DDBJ whole genome shotgun (WGS) entry which is preliminary data.</text>
</comment>
<gene>
    <name evidence="3" type="ORF">D4Q52_23920</name>
</gene>
<dbReference type="AlphaFoldDB" id="A0A418UXW6"/>
<accession>A0A418UXW6</accession>
<dbReference type="InterPro" id="IPR004629">
    <property type="entry name" value="WecG_TagA_CpsF"/>
</dbReference>
<reference evidence="3 4" key="1">
    <citation type="submission" date="2018-09" db="EMBL/GenBank/DDBJ databases">
        <title>Draft genome sequence of Rhodopseudomonas palustris 2.1.18.</title>
        <authorList>
            <person name="Robertson S.L."/>
            <person name="Meyer T.E."/>
            <person name="Kyndt J.A."/>
        </authorList>
    </citation>
    <scope>NUCLEOTIDE SEQUENCE [LARGE SCALE GENOMIC DNA]</scope>
    <source>
        <strain evidence="3 4">2.1.18</strain>
    </source>
</reference>
<evidence type="ECO:0000313" key="3">
    <source>
        <dbReference type="EMBL" id="RJF66605.1"/>
    </source>
</evidence>